<dbReference type="EMBL" id="VSRR010007981">
    <property type="protein sequence ID" value="MPC47885.1"/>
    <property type="molecule type" value="Genomic_DNA"/>
</dbReference>
<accession>A0A5B7FR76</accession>
<evidence type="ECO:0000313" key="2">
    <source>
        <dbReference type="Proteomes" id="UP000324222"/>
    </source>
</evidence>
<proteinExistence type="predicted"/>
<comment type="caution">
    <text evidence="1">The sequence shown here is derived from an EMBL/GenBank/DDBJ whole genome shotgun (WGS) entry which is preliminary data.</text>
</comment>
<dbReference type="AlphaFoldDB" id="A0A5B7FR76"/>
<organism evidence="1 2">
    <name type="scientific">Portunus trituberculatus</name>
    <name type="common">Swimming crab</name>
    <name type="synonym">Neptunus trituberculatus</name>
    <dbReference type="NCBI Taxonomy" id="210409"/>
    <lineage>
        <taxon>Eukaryota</taxon>
        <taxon>Metazoa</taxon>
        <taxon>Ecdysozoa</taxon>
        <taxon>Arthropoda</taxon>
        <taxon>Crustacea</taxon>
        <taxon>Multicrustacea</taxon>
        <taxon>Malacostraca</taxon>
        <taxon>Eumalacostraca</taxon>
        <taxon>Eucarida</taxon>
        <taxon>Decapoda</taxon>
        <taxon>Pleocyemata</taxon>
        <taxon>Brachyura</taxon>
        <taxon>Eubrachyura</taxon>
        <taxon>Portunoidea</taxon>
        <taxon>Portunidae</taxon>
        <taxon>Portuninae</taxon>
        <taxon>Portunus</taxon>
    </lineage>
</organism>
<gene>
    <name evidence="1" type="ORF">E2C01_041646</name>
</gene>
<sequence length="60" mass="6457">MSQRVSGGKRVCVCWTEQEEEGERQGGEEQEVEGSACDLSVGERGEAAVPVRQGIVMSDT</sequence>
<dbReference type="Proteomes" id="UP000324222">
    <property type="component" value="Unassembled WGS sequence"/>
</dbReference>
<evidence type="ECO:0000313" key="1">
    <source>
        <dbReference type="EMBL" id="MPC47885.1"/>
    </source>
</evidence>
<keyword evidence="2" id="KW-1185">Reference proteome</keyword>
<name>A0A5B7FR76_PORTR</name>
<protein>
    <submittedName>
        <fullName evidence="1">Uncharacterized protein</fullName>
    </submittedName>
</protein>
<reference evidence="1 2" key="1">
    <citation type="submission" date="2019-05" db="EMBL/GenBank/DDBJ databases">
        <title>Another draft genome of Portunus trituberculatus and its Hox gene families provides insights of decapod evolution.</title>
        <authorList>
            <person name="Jeong J.-H."/>
            <person name="Song I."/>
            <person name="Kim S."/>
            <person name="Choi T."/>
            <person name="Kim D."/>
            <person name="Ryu S."/>
            <person name="Kim W."/>
        </authorList>
    </citation>
    <scope>NUCLEOTIDE SEQUENCE [LARGE SCALE GENOMIC DNA]</scope>
    <source>
        <tissue evidence="1">Muscle</tissue>
    </source>
</reference>